<sequence length="108" mass="11946">MQLHFPLHDIPESTYKSSLHSGRIVVFSLTVAIVVIVALVAIVVIVALVVVTVIVVIVVTDVFNVEVRKTVASRLSAFIKRSHHRRRSLIYPYGLQLLFVCGLQSPSV</sequence>
<evidence type="ECO:0000313" key="2">
    <source>
        <dbReference type="EMBL" id="SAM06147.1"/>
    </source>
</evidence>
<protein>
    <submittedName>
        <fullName evidence="2">Uncharacterized protein</fullName>
    </submittedName>
</protein>
<dbReference type="AlphaFoldDB" id="A0A168R5S1"/>
<keyword evidence="1" id="KW-0472">Membrane</keyword>
<gene>
    <name evidence="2" type="primary">ABSGL_12023.1 scaffold 12361</name>
</gene>
<name>A0A168R5S1_ABSGL</name>
<dbReference type="Proteomes" id="UP000078561">
    <property type="component" value="Unassembled WGS sequence"/>
</dbReference>
<keyword evidence="3" id="KW-1185">Reference proteome</keyword>
<dbReference type="EMBL" id="LT554490">
    <property type="protein sequence ID" value="SAM06147.1"/>
    <property type="molecule type" value="Genomic_DNA"/>
</dbReference>
<evidence type="ECO:0000256" key="1">
    <source>
        <dbReference type="SAM" id="Phobius"/>
    </source>
</evidence>
<keyword evidence="1" id="KW-0812">Transmembrane</keyword>
<evidence type="ECO:0000313" key="3">
    <source>
        <dbReference type="Proteomes" id="UP000078561"/>
    </source>
</evidence>
<keyword evidence="1" id="KW-1133">Transmembrane helix</keyword>
<proteinExistence type="predicted"/>
<feature type="transmembrane region" description="Helical" evidence="1">
    <location>
        <begin position="26"/>
        <end position="59"/>
    </location>
</feature>
<organism evidence="2">
    <name type="scientific">Absidia glauca</name>
    <name type="common">Pin mould</name>
    <dbReference type="NCBI Taxonomy" id="4829"/>
    <lineage>
        <taxon>Eukaryota</taxon>
        <taxon>Fungi</taxon>
        <taxon>Fungi incertae sedis</taxon>
        <taxon>Mucoromycota</taxon>
        <taxon>Mucoromycotina</taxon>
        <taxon>Mucoromycetes</taxon>
        <taxon>Mucorales</taxon>
        <taxon>Cunninghamellaceae</taxon>
        <taxon>Absidia</taxon>
    </lineage>
</organism>
<accession>A0A168R5S1</accession>
<dbReference type="InParanoid" id="A0A168R5S1"/>
<reference evidence="2" key="1">
    <citation type="submission" date="2016-04" db="EMBL/GenBank/DDBJ databases">
        <authorList>
            <person name="Evans L.H."/>
            <person name="Alamgir A."/>
            <person name="Owens N."/>
            <person name="Weber N.D."/>
            <person name="Virtaneva K."/>
            <person name="Barbian K."/>
            <person name="Babar A."/>
            <person name="Rosenke K."/>
        </authorList>
    </citation>
    <scope>NUCLEOTIDE SEQUENCE [LARGE SCALE GENOMIC DNA]</scope>
    <source>
        <strain evidence="2">CBS 101.48</strain>
    </source>
</reference>